<evidence type="ECO:0000313" key="8">
    <source>
        <dbReference type="EMBL" id="WVX81127.1"/>
    </source>
</evidence>
<feature type="transmembrane region" description="Helical" evidence="7">
    <location>
        <begin position="12"/>
        <end position="34"/>
    </location>
</feature>
<comment type="subcellular location">
    <subcellularLocation>
        <location evidence="1">Cell membrane</location>
        <topology evidence="1">Multi-pass membrane protein</topology>
    </subcellularLocation>
</comment>
<feature type="transmembrane region" description="Helical" evidence="7">
    <location>
        <begin position="276"/>
        <end position="295"/>
    </location>
</feature>
<sequence length="297" mass="32863">MSYQSLLQLNTIFISIFIESFPFILLGVLISGIIQMFVSEEMIAKVLPKNRFLSVLFSIGLGILFLACECGIVPITRRLIAKGVPLPSAIAFMLSSPILNPIVLFSTYIAFGNSWKMVIYRGGIALLVVLIVAYLISLQFKTSQLREENDSHTHQHAHEHHEHTFKEKLVGMFKHSIDELFSVGKLLIIGSLIAAGIQTYLNTSLLYSVGQGKVSGNLIMMGLSYVMSLCSQADAFVASSFRSTFHASSLVSFLVFGAMLDIKNTIMLLGTFKAKFVLYLVIYIFLSVLGLTLLLTF</sequence>
<dbReference type="Pfam" id="PF03773">
    <property type="entry name" value="ArsP_1"/>
    <property type="match status" value="1"/>
</dbReference>
<keyword evidence="9" id="KW-1185">Reference proteome</keyword>
<dbReference type="PANTHER" id="PTHR34184:SF4">
    <property type="entry name" value="UPF0718 PROTEIN YCGR"/>
    <property type="match status" value="1"/>
</dbReference>
<dbReference type="EMBL" id="CP137640">
    <property type="protein sequence ID" value="WVX81127.1"/>
    <property type="molecule type" value="Genomic_DNA"/>
</dbReference>
<comment type="similarity">
    <text evidence="2">Belongs to the UPF0718 family.</text>
</comment>
<evidence type="ECO:0000256" key="4">
    <source>
        <dbReference type="ARBA" id="ARBA00022692"/>
    </source>
</evidence>
<keyword evidence="6 7" id="KW-0472">Membrane</keyword>
<dbReference type="InterPro" id="IPR052923">
    <property type="entry name" value="UPF0718"/>
</dbReference>
<feature type="transmembrane region" description="Helical" evidence="7">
    <location>
        <begin position="88"/>
        <end position="111"/>
    </location>
</feature>
<evidence type="ECO:0000256" key="5">
    <source>
        <dbReference type="ARBA" id="ARBA00022989"/>
    </source>
</evidence>
<evidence type="ECO:0000256" key="2">
    <source>
        <dbReference type="ARBA" id="ARBA00006386"/>
    </source>
</evidence>
<protein>
    <submittedName>
        <fullName evidence="8">Permease</fullName>
    </submittedName>
</protein>
<evidence type="ECO:0000256" key="7">
    <source>
        <dbReference type="SAM" id="Phobius"/>
    </source>
</evidence>
<reference evidence="8 9" key="1">
    <citation type="submission" date="2023-10" db="EMBL/GenBank/DDBJ databases">
        <title>Niallia locisalis sp.nov. isolated from a salt pond sample.</title>
        <authorList>
            <person name="Li X.-J."/>
            <person name="Dong L."/>
        </authorList>
    </citation>
    <scope>NUCLEOTIDE SEQUENCE [LARGE SCALE GENOMIC DNA]</scope>
    <source>
        <strain evidence="8 9">DSM 29761</strain>
    </source>
</reference>
<organism evidence="8 9">
    <name type="scientific">Niallia oryzisoli</name>
    <dbReference type="NCBI Taxonomy" id="1737571"/>
    <lineage>
        <taxon>Bacteria</taxon>
        <taxon>Bacillati</taxon>
        <taxon>Bacillota</taxon>
        <taxon>Bacilli</taxon>
        <taxon>Bacillales</taxon>
        <taxon>Bacillaceae</taxon>
        <taxon>Niallia</taxon>
    </lineage>
</organism>
<feature type="transmembrane region" description="Helical" evidence="7">
    <location>
        <begin position="54"/>
        <end position="76"/>
    </location>
</feature>
<keyword evidence="4 7" id="KW-0812">Transmembrane</keyword>
<dbReference type="PANTHER" id="PTHR34184">
    <property type="entry name" value="UPF0718 PROTEIN YCGR"/>
    <property type="match status" value="1"/>
</dbReference>
<gene>
    <name evidence="8" type="ORF">R4Z09_28630</name>
</gene>
<dbReference type="Proteomes" id="UP001357223">
    <property type="component" value="Chromosome"/>
</dbReference>
<accession>A0ABZ2CGL8</accession>
<feature type="transmembrane region" description="Helical" evidence="7">
    <location>
        <begin position="117"/>
        <end position="136"/>
    </location>
</feature>
<dbReference type="RefSeq" id="WP_338450057.1">
    <property type="nucleotide sequence ID" value="NZ_CP137640.1"/>
</dbReference>
<name>A0ABZ2CGL8_9BACI</name>
<evidence type="ECO:0000313" key="9">
    <source>
        <dbReference type="Proteomes" id="UP001357223"/>
    </source>
</evidence>
<keyword evidence="3" id="KW-1003">Cell membrane</keyword>
<evidence type="ECO:0000256" key="6">
    <source>
        <dbReference type="ARBA" id="ARBA00023136"/>
    </source>
</evidence>
<evidence type="ECO:0000256" key="1">
    <source>
        <dbReference type="ARBA" id="ARBA00004651"/>
    </source>
</evidence>
<dbReference type="InterPro" id="IPR005524">
    <property type="entry name" value="DUF318"/>
</dbReference>
<feature type="transmembrane region" description="Helical" evidence="7">
    <location>
        <begin position="180"/>
        <end position="198"/>
    </location>
</feature>
<feature type="transmembrane region" description="Helical" evidence="7">
    <location>
        <begin position="250"/>
        <end position="270"/>
    </location>
</feature>
<keyword evidence="5 7" id="KW-1133">Transmembrane helix</keyword>
<proteinExistence type="inferred from homology"/>
<evidence type="ECO:0000256" key="3">
    <source>
        <dbReference type="ARBA" id="ARBA00022475"/>
    </source>
</evidence>
<feature type="transmembrane region" description="Helical" evidence="7">
    <location>
        <begin position="218"/>
        <end position="238"/>
    </location>
</feature>